<gene>
    <name evidence="7" type="ORF">IQ63_17830</name>
</gene>
<proteinExistence type="inferred from homology"/>
<comment type="caution">
    <text evidence="7">The sequence shown here is derived from an EMBL/GenBank/DDBJ whole genome shotgun (WGS) entry which is preliminary data.</text>
</comment>
<evidence type="ECO:0000259" key="6">
    <source>
        <dbReference type="PROSITE" id="PS51898"/>
    </source>
</evidence>
<dbReference type="PANTHER" id="PTHR30349">
    <property type="entry name" value="PHAGE INTEGRASE-RELATED"/>
    <property type="match status" value="1"/>
</dbReference>
<dbReference type="InterPro" id="IPR050090">
    <property type="entry name" value="Tyrosine_recombinase_XerCD"/>
</dbReference>
<dbReference type="SUPFAM" id="SSF56349">
    <property type="entry name" value="DNA breaking-rejoining enzymes"/>
    <property type="match status" value="1"/>
</dbReference>
<feature type="compositionally biased region" description="Basic and acidic residues" evidence="5">
    <location>
        <begin position="527"/>
        <end position="538"/>
    </location>
</feature>
<evidence type="ECO:0000256" key="4">
    <source>
        <dbReference type="ARBA" id="ARBA00023172"/>
    </source>
</evidence>
<dbReference type="AlphaFoldDB" id="A0A0L0K838"/>
<comment type="similarity">
    <text evidence="1">Belongs to the 'phage' integrase family.</text>
</comment>
<keyword evidence="2" id="KW-0229">DNA integration</keyword>
<dbReference type="EMBL" id="JPPY01000117">
    <property type="protein sequence ID" value="KND33963.1"/>
    <property type="molecule type" value="Genomic_DNA"/>
</dbReference>
<evidence type="ECO:0000256" key="3">
    <source>
        <dbReference type="ARBA" id="ARBA00023125"/>
    </source>
</evidence>
<evidence type="ECO:0000256" key="2">
    <source>
        <dbReference type="ARBA" id="ARBA00022908"/>
    </source>
</evidence>
<feature type="domain" description="Tyr recombinase" evidence="6">
    <location>
        <begin position="295"/>
        <end position="492"/>
    </location>
</feature>
<organism evidence="7 8">
    <name type="scientific">Streptomyces acidiscabies</name>
    <dbReference type="NCBI Taxonomy" id="42234"/>
    <lineage>
        <taxon>Bacteria</taxon>
        <taxon>Bacillati</taxon>
        <taxon>Actinomycetota</taxon>
        <taxon>Actinomycetes</taxon>
        <taxon>Kitasatosporales</taxon>
        <taxon>Streptomycetaceae</taxon>
        <taxon>Streptomyces</taxon>
    </lineage>
</organism>
<dbReference type="InterPro" id="IPR002104">
    <property type="entry name" value="Integrase_catalytic"/>
</dbReference>
<dbReference type="GO" id="GO:0015074">
    <property type="term" value="P:DNA integration"/>
    <property type="evidence" value="ECO:0007669"/>
    <property type="project" value="UniProtKB-KW"/>
</dbReference>
<dbReference type="PATRIC" id="fig|42234.21.peg.3674"/>
<dbReference type="Gene3D" id="1.10.150.130">
    <property type="match status" value="1"/>
</dbReference>
<sequence length="538" mass="61079">MKNGTISRRCRCADPATGKEYGASCPKLASSRRHGIWTVFQELEPDQEGHRRRFRRGGFENSTKAQEELDKVRALLAIPDEDDAWGKLQISDLVESCLKEKEPLPDYDDIRRRIQTGQSLNIKMTVSEWLDTWLAGRKRLRRGGVKRYECDIRVHLKPHLGHLRLDKLRVHHINTMFDAINERNIEVQEQNAQRRVVRDELKATRNKGAENRARRKWLQAQLDAMPPFRRITGLNTQPHIRDTLRAALNVAIAQQVMPAFNPAAHVELLPGTKPKALVWTDERIARWKETGERPSPVMVWTPEQTGQFLDFVAEDRLYVFWRLIAFRGTRRGESCGVRWEDHSAAAKSLAIATQLVQDGWEIHEGAPKTDSGVRLIALDDETDQLLIVQKARQQQERIEWGDGWVDTGRIFTQEDGSILHPGKVSDLFERLVEAAGLPPIRLHDLRHVAATLMLAAGVDIKVVSETLGHSDTRVTRDIYQAVLDDLARDAAEKVVQLVPRARPILSVVADAEAPAPRRLPRLAPPRKPTEAGESERSA</sequence>
<dbReference type="InterPro" id="IPR013762">
    <property type="entry name" value="Integrase-like_cat_sf"/>
</dbReference>
<dbReference type="PANTHER" id="PTHR30349:SF41">
    <property type="entry name" value="INTEGRASE_RECOMBINASE PROTEIN MJ0367-RELATED"/>
    <property type="match status" value="1"/>
</dbReference>
<dbReference type="GO" id="GO:0003677">
    <property type="term" value="F:DNA binding"/>
    <property type="evidence" value="ECO:0007669"/>
    <property type="project" value="UniProtKB-KW"/>
</dbReference>
<protein>
    <submittedName>
        <fullName evidence="7">Integrase</fullName>
    </submittedName>
</protein>
<evidence type="ECO:0000256" key="1">
    <source>
        <dbReference type="ARBA" id="ARBA00008857"/>
    </source>
</evidence>
<dbReference type="OrthoDB" id="9805859at2"/>
<evidence type="ECO:0000313" key="8">
    <source>
        <dbReference type="Proteomes" id="UP000037151"/>
    </source>
</evidence>
<dbReference type="InterPro" id="IPR010998">
    <property type="entry name" value="Integrase_recombinase_N"/>
</dbReference>
<dbReference type="CDD" id="cd01189">
    <property type="entry name" value="INT_ICEBs1_C_like"/>
    <property type="match status" value="1"/>
</dbReference>
<name>A0A0L0K838_9ACTN</name>
<accession>A0A0L0K838</accession>
<dbReference type="RefSeq" id="WP_050371501.1">
    <property type="nucleotide sequence ID" value="NZ_KQ257820.1"/>
</dbReference>
<dbReference type="Proteomes" id="UP000037151">
    <property type="component" value="Unassembled WGS sequence"/>
</dbReference>
<dbReference type="PROSITE" id="PS51898">
    <property type="entry name" value="TYR_RECOMBINASE"/>
    <property type="match status" value="1"/>
</dbReference>
<keyword evidence="3" id="KW-0238">DNA-binding</keyword>
<dbReference type="GO" id="GO:0006310">
    <property type="term" value="P:DNA recombination"/>
    <property type="evidence" value="ECO:0007669"/>
    <property type="project" value="UniProtKB-KW"/>
</dbReference>
<dbReference type="Pfam" id="PF14659">
    <property type="entry name" value="Phage_int_SAM_3"/>
    <property type="match status" value="1"/>
</dbReference>
<dbReference type="InterPro" id="IPR004107">
    <property type="entry name" value="Integrase_SAM-like_N"/>
</dbReference>
<dbReference type="InterPro" id="IPR011010">
    <property type="entry name" value="DNA_brk_join_enz"/>
</dbReference>
<evidence type="ECO:0000313" key="7">
    <source>
        <dbReference type="EMBL" id="KND33963.1"/>
    </source>
</evidence>
<dbReference type="Pfam" id="PF00589">
    <property type="entry name" value="Phage_integrase"/>
    <property type="match status" value="1"/>
</dbReference>
<dbReference type="Gene3D" id="1.10.443.10">
    <property type="entry name" value="Intergrase catalytic core"/>
    <property type="match status" value="1"/>
</dbReference>
<reference evidence="8" key="1">
    <citation type="submission" date="2014-07" db="EMBL/GenBank/DDBJ databases">
        <title>Genome sequencing of plant-pathogenic Streptomyces species.</title>
        <authorList>
            <person name="Harrison J."/>
            <person name="Sapp M."/>
            <person name="Thwaites R."/>
            <person name="Studholme D.J."/>
        </authorList>
    </citation>
    <scope>NUCLEOTIDE SEQUENCE [LARGE SCALE GENOMIC DNA]</scope>
    <source>
        <strain evidence="8">NCPPB 4445</strain>
    </source>
</reference>
<feature type="region of interest" description="Disordered" evidence="5">
    <location>
        <begin position="515"/>
        <end position="538"/>
    </location>
</feature>
<keyword evidence="4" id="KW-0233">DNA recombination</keyword>
<evidence type="ECO:0000256" key="5">
    <source>
        <dbReference type="SAM" id="MobiDB-lite"/>
    </source>
</evidence>